<proteinExistence type="predicted"/>
<dbReference type="Proteomes" id="UP000284403">
    <property type="component" value="Unassembled WGS sequence"/>
</dbReference>
<protein>
    <submittedName>
        <fullName evidence="1">Uncharacterized protein</fullName>
    </submittedName>
</protein>
<dbReference type="RefSeq" id="XP_029228536.1">
    <property type="nucleotide sequence ID" value="XM_029371339.1"/>
</dbReference>
<evidence type="ECO:0000313" key="1">
    <source>
        <dbReference type="EMBL" id="RNF18555.1"/>
    </source>
</evidence>
<organism evidence="1 2">
    <name type="scientific">Trypanosoma conorhini</name>
    <dbReference type="NCBI Taxonomy" id="83891"/>
    <lineage>
        <taxon>Eukaryota</taxon>
        <taxon>Discoba</taxon>
        <taxon>Euglenozoa</taxon>
        <taxon>Kinetoplastea</taxon>
        <taxon>Metakinetoplastina</taxon>
        <taxon>Trypanosomatida</taxon>
        <taxon>Trypanosomatidae</taxon>
        <taxon>Trypanosoma</taxon>
    </lineage>
</organism>
<dbReference type="GeneID" id="40318040"/>
<reference evidence="1 2" key="1">
    <citation type="journal article" date="2018" name="BMC Genomics">
        <title>Genomic comparison of Trypanosoma conorhini and Trypanosoma rangeli to Trypanosoma cruzi strains of high and low virulence.</title>
        <authorList>
            <person name="Bradwell K.R."/>
            <person name="Koparde V.N."/>
            <person name="Matveyev A.V."/>
            <person name="Serrano M.G."/>
            <person name="Alves J.M."/>
            <person name="Parikh H."/>
            <person name="Huang B."/>
            <person name="Lee V."/>
            <person name="Espinosa-Alvarez O."/>
            <person name="Ortiz P.A."/>
            <person name="Costa-Martins A.G."/>
            <person name="Teixeira M.M."/>
            <person name="Buck G.A."/>
        </authorList>
    </citation>
    <scope>NUCLEOTIDE SEQUENCE [LARGE SCALE GENOMIC DNA]</scope>
    <source>
        <strain evidence="1 2">025E</strain>
    </source>
</reference>
<keyword evidence="2" id="KW-1185">Reference proteome</keyword>
<gene>
    <name evidence="1" type="ORF">Tco025E_04429</name>
</gene>
<accession>A0A3R7LQ00</accession>
<dbReference type="AlphaFoldDB" id="A0A3R7LQ00"/>
<dbReference type="EMBL" id="MKKU01000228">
    <property type="protein sequence ID" value="RNF18555.1"/>
    <property type="molecule type" value="Genomic_DNA"/>
</dbReference>
<dbReference type="OrthoDB" id="241461at2759"/>
<name>A0A3R7LQ00_9TRYP</name>
<evidence type="ECO:0000313" key="2">
    <source>
        <dbReference type="Proteomes" id="UP000284403"/>
    </source>
</evidence>
<sequence length="307" mass="33681">MPCASPQDVAEILTGASTLYEALESVCVRNGDKYMDIMTLLPKRGVDHQTEALLKAISRLAPSDPFLAVFGKTRAPVMLFFAPTLLLKAATLLAAPRTDIYTPDTEWCAVSSFLLATQSELLASPGQRVVRVAALPDPPHMPSIKHTRSWPSILKHPLLEDVVQFPPSASHRTEVLDAANFGCVMYFITSGLVHLLQVILTAPKRFVCGSGTLGLCREIVRLLLSPTVLIYGSKESNLQIAGASLLVAVRGVLDMREAVGEMRQQLLIEQWIISIRCWFDLATQSGNAACMQFLFPYMLSWDVALND</sequence>
<comment type="caution">
    <text evidence="1">The sequence shown here is derived from an EMBL/GenBank/DDBJ whole genome shotgun (WGS) entry which is preliminary data.</text>
</comment>